<organism evidence="1">
    <name type="scientific">mine drainage metagenome</name>
    <dbReference type="NCBI Taxonomy" id="410659"/>
    <lineage>
        <taxon>unclassified sequences</taxon>
        <taxon>metagenomes</taxon>
        <taxon>ecological metagenomes</taxon>
    </lineage>
</organism>
<reference evidence="1" key="1">
    <citation type="submission" date="2009-10" db="EMBL/GenBank/DDBJ databases">
        <title>Diversity of trophic interactions inside an arsenic-rich microbial ecosystem.</title>
        <authorList>
            <person name="Bertin P.N."/>
            <person name="Heinrich-Salmeron A."/>
            <person name="Pelletier E."/>
            <person name="Goulhen-Chollet F."/>
            <person name="Arsene-Ploetze F."/>
            <person name="Gallien S."/>
            <person name="Calteau A."/>
            <person name="Vallenet D."/>
            <person name="Casiot C."/>
            <person name="Chane-Woon-Ming B."/>
            <person name="Giloteaux L."/>
            <person name="Barakat M."/>
            <person name="Bonnefoy V."/>
            <person name="Bruneel O."/>
            <person name="Chandler M."/>
            <person name="Cleiss J."/>
            <person name="Duran R."/>
            <person name="Elbaz-Poulichet F."/>
            <person name="Fonknechten N."/>
            <person name="Lauga B."/>
            <person name="Mornico D."/>
            <person name="Ortet P."/>
            <person name="Schaeffer C."/>
            <person name="Siguier P."/>
            <person name="Alexander Thil Smith A."/>
            <person name="Van Dorsselaer A."/>
            <person name="Weissenbach J."/>
            <person name="Medigue C."/>
            <person name="Le Paslier D."/>
        </authorList>
    </citation>
    <scope>NUCLEOTIDE SEQUENCE</scope>
</reference>
<accession>E6PXZ7</accession>
<gene>
    <name evidence="1" type="ORF">CARN3_0760</name>
</gene>
<protein>
    <submittedName>
        <fullName evidence="1">Uncharacterized protein</fullName>
    </submittedName>
</protein>
<dbReference type="AlphaFoldDB" id="E6PXZ7"/>
<dbReference type="EMBL" id="CABN01000053">
    <property type="protein sequence ID" value="CBH99806.1"/>
    <property type="molecule type" value="Genomic_DNA"/>
</dbReference>
<name>E6PXZ7_9ZZZZ</name>
<evidence type="ECO:0000313" key="1">
    <source>
        <dbReference type="EMBL" id="CBH99806.1"/>
    </source>
</evidence>
<sequence>MKKPILAALAIGFMIGIQPAAHAQFGSGVVYDPTQSVHAVVQIENEQKSIANEVQQIEQGQQIFSNTAKIATTALQAYNVANQQYQLTHEMILAPTLLYSRFLSPTTDLMMMQQISNTYGNSSGWVNSANTGNGAAAAYQQASVPRTPNMIPGYSSSSIAGQQQIAAQGATIDIGDSVMTTNLQALGTIRANQAARQTDIANLEAATQSQDASQQTIMAELQRINQVLLLQLRTQQDANQINANLALQQVVAQKQQQDAMKSAFRDSAGYESYYNANIATTNSGAANLLTQAY</sequence>
<proteinExistence type="predicted"/>
<comment type="caution">
    <text evidence="1">The sequence shown here is derived from an EMBL/GenBank/DDBJ whole genome shotgun (WGS) entry which is preliminary data.</text>
</comment>